<feature type="transmembrane region" description="Helical" evidence="1">
    <location>
        <begin position="316"/>
        <end position="333"/>
    </location>
</feature>
<feature type="transmembrane region" description="Helical" evidence="1">
    <location>
        <begin position="12"/>
        <end position="30"/>
    </location>
</feature>
<reference evidence="3" key="1">
    <citation type="submission" date="2016-10" db="EMBL/GenBank/DDBJ databases">
        <authorList>
            <person name="Varghese N."/>
            <person name="Submissions S."/>
        </authorList>
    </citation>
    <scope>NUCLEOTIDE SEQUENCE [LARGE SCALE GENOMIC DNA]</scope>
    <source>
        <strain evidence="3">DSM 19326</strain>
    </source>
</reference>
<sequence length="363" mass="43149">MFDFIPLNLYAPFYYNLLLAVMIMVLLHAMVYDLQDNQSIRFFSSFGVVLLIILTLYMGLRPVSGRYFVDMATYNQAYRLMQREVDVEISSDYAFNYLMLFCAQIMPAKYFFLLIEILYILPCYLFSKKYFRRYWFYAFFMFIGSFSFWSYGTNGIRNGMATSLFVLALCYYDKKWLMYFWFVIAFFFHSSVVIPLAAFITAGMYKNPKIYLYIWLAAIPLSLAGGSIWQDLFFNHLGFSDRTSGYMEGQEVEGTFSSTGFRWDFLFYSAFGIVAGYYFIFVKKITDAFYIHLFGIYTIANAFWVLVITANYSNRFAYLSWFLMAPVIAYPMFRYKIWKDQYKFFGLILSVYYMFTYLMFLKG</sequence>
<keyword evidence="1" id="KW-0472">Membrane</keyword>
<keyword evidence="1" id="KW-0812">Transmembrane</keyword>
<feature type="transmembrane region" description="Helical" evidence="1">
    <location>
        <begin position="108"/>
        <end position="127"/>
    </location>
</feature>
<dbReference type="AlphaFoldDB" id="A0A1H6IKP9"/>
<feature type="transmembrane region" description="Helical" evidence="1">
    <location>
        <begin position="176"/>
        <end position="198"/>
    </location>
</feature>
<proteinExistence type="predicted"/>
<feature type="transmembrane region" description="Helical" evidence="1">
    <location>
        <begin position="265"/>
        <end position="282"/>
    </location>
</feature>
<evidence type="ECO:0000313" key="2">
    <source>
        <dbReference type="EMBL" id="SEH47901.1"/>
    </source>
</evidence>
<dbReference type="STRING" id="420404.SAMN05421793_10664"/>
<feature type="transmembrane region" description="Helical" evidence="1">
    <location>
        <begin position="342"/>
        <end position="360"/>
    </location>
</feature>
<feature type="transmembrane region" description="Helical" evidence="1">
    <location>
        <begin position="210"/>
        <end position="229"/>
    </location>
</feature>
<protein>
    <submittedName>
        <fullName evidence="2">EpsG family protein</fullName>
    </submittedName>
</protein>
<name>A0A1H6IKP9_9FLAO</name>
<gene>
    <name evidence="2" type="ORF">SAMN05421793_10664</name>
</gene>
<accession>A0A1H6IKP9</accession>
<feature type="transmembrane region" description="Helical" evidence="1">
    <location>
        <begin position="42"/>
        <end position="60"/>
    </location>
</feature>
<dbReference type="InterPro" id="IPR049458">
    <property type="entry name" value="EpsG-like"/>
</dbReference>
<evidence type="ECO:0000256" key="1">
    <source>
        <dbReference type="SAM" id="Phobius"/>
    </source>
</evidence>
<evidence type="ECO:0000313" key="3">
    <source>
        <dbReference type="Proteomes" id="UP000198555"/>
    </source>
</evidence>
<dbReference type="Proteomes" id="UP000198555">
    <property type="component" value="Unassembled WGS sequence"/>
</dbReference>
<keyword evidence="3" id="KW-1185">Reference proteome</keyword>
<dbReference type="Pfam" id="PF14897">
    <property type="entry name" value="EpsG"/>
    <property type="match status" value="1"/>
</dbReference>
<feature type="transmembrane region" description="Helical" evidence="1">
    <location>
        <begin position="289"/>
        <end position="310"/>
    </location>
</feature>
<dbReference type="EMBL" id="FNWX01000006">
    <property type="protein sequence ID" value="SEH47901.1"/>
    <property type="molecule type" value="Genomic_DNA"/>
</dbReference>
<feature type="transmembrane region" description="Helical" evidence="1">
    <location>
        <begin position="134"/>
        <end position="156"/>
    </location>
</feature>
<organism evidence="2 3">
    <name type="scientific">Epilithonimonas hominis</name>
    <dbReference type="NCBI Taxonomy" id="420404"/>
    <lineage>
        <taxon>Bacteria</taxon>
        <taxon>Pseudomonadati</taxon>
        <taxon>Bacteroidota</taxon>
        <taxon>Flavobacteriia</taxon>
        <taxon>Flavobacteriales</taxon>
        <taxon>Weeksellaceae</taxon>
        <taxon>Chryseobacterium group</taxon>
        <taxon>Epilithonimonas</taxon>
    </lineage>
</organism>
<dbReference type="RefSeq" id="WP_089768599.1">
    <property type="nucleotide sequence ID" value="NZ_FNWX01000006.1"/>
</dbReference>
<keyword evidence="1" id="KW-1133">Transmembrane helix</keyword>